<organism evidence="3 4">
    <name type="scientific">Neomoorella stamsii</name>
    <dbReference type="NCBI Taxonomy" id="1266720"/>
    <lineage>
        <taxon>Bacteria</taxon>
        <taxon>Bacillati</taxon>
        <taxon>Bacillota</taxon>
        <taxon>Clostridia</taxon>
        <taxon>Neomoorellales</taxon>
        <taxon>Neomoorellaceae</taxon>
        <taxon>Neomoorella</taxon>
    </lineage>
</organism>
<reference evidence="3 4" key="1">
    <citation type="submission" date="2018-03" db="EMBL/GenBank/DDBJ databases">
        <title>Genome sequence of Moorella stamsii DSM 26217.</title>
        <authorList>
            <person name="Poehlein A."/>
            <person name="Daniel R."/>
        </authorList>
    </citation>
    <scope>NUCLEOTIDE SEQUENCE [LARGE SCALE GENOMIC DNA]</scope>
    <source>
        <strain evidence="4">DSM 26217</strain>
    </source>
</reference>
<dbReference type="GO" id="GO:0008168">
    <property type="term" value="F:methyltransferase activity"/>
    <property type="evidence" value="ECO:0007669"/>
    <property type="project" value="UniProtKB-KW"/>
</dbReference>
<keyword evidence="4" id="KW-1185">Reference proteome</keyword>
<dbReference type="EMBL" id="PVXL01000032">
    <property type="protein sequence ID" value="PRR74238.1"/>
    <property type="molecule type" value="Genomic_DNA"/>
</dbReference>
<dbReference type="GO" id="GO:0006779">
    <property type="term" value="P:porphyrin-containing compound biosynthetic process"/>
    <property type="evidence" value="ECO:0007669"/>
    <property type="project" value="InterPro"/>
</dbReference>
<keyword evidence="3" id="KW-0489">Methyltransferase</keyword>
<dbReference type="GO" id="GO:0004853">
    <property type="term" value="F:uroporphyrinogen decarboxylase activity"/>
    <property type="evidence" value="ECO:0007669"/>
    <property type="project" value="InterPro"/>
</dbReference>
<name>A0A9X7J3L1_9FIRM</name>
<gene>
    <name evidence="3" type="ORF">MOST_11500</name>
</gene>
<feature type="compositionally biased region" description="Basic and acidic residues" evidence="1">
    <location>
        <begin position="1"/>
        <end position="20"/>
    </location>
</feature>
<protein>
    <submittedName>
        <fullName evidence="3">Methylcobalamin:coenzyme M methyltransferase</fullName>
    </submittedName>
</protein>
<dbReference type="PANTHER" id="PTHR47099:SF1">
    <property type="entry name" value="METHYLCOBAMIDE:COM METHYLTRANSFERASE MTBA"/>
    <property type="match status" value="1"/>
</dbReference>
<feature type="domain" description="Uroporphyrinogen decarboxylase (URO-D)" evidence="2">
    <location>
        <begin position="245"/>
        <end position="445"/>
    </location>
</feature>
<dbReference type="Proteomes" id="UP000239430">
    <property type="component" value="Unassembled WGS sequence"/>
</dbReference>
<dbReference type="InterPro" id="IPR038071">
    <property type="entry name" value="UROD/MetE-like_sf"/>
</dbReference>
<feature type="region of interest" description="Disordered" evidence="1">
    <location>
        <begin position="1"/>
        <end position="22"/>
    </location>
</feature>
<dbReference type="Pfam" id="PF01208">
    <property type="entry name" value="URO-D"/>
    <property type="match status" value="1"/>
</dbReference>
<evidence type="ECO:0000259" key="2">
    <source>
        <dbReference type="Pfam" id="PF01208"/>
    </source>
</evidence>
<dbReference type="InterPro" id="IPR000257">
    <property type="entry name" value="Uroporphyrinogen_deCOase"/>
</dbReference>
<dbReference type="GO" id="GO:0032259">
    <property type="term" value="P:methylation"/>
    <property type="evidence" value="ECO:0007669"/>
    <property type="project" value="UniProtKB-KW"/>
</dbReference>
<evidence type="ECO:0000313" key="4">
    <source>
        <dbReference type="Proteomes" id="UP000239430"/>
    </source>
</evidence>
<proteinExistence type="predicted"/>
<evidence type="ECO:0000256" key="1">
    <source>
        <dbReference type="SAM" id="MobiDB-lite"/>
    </source>
</evidence>
<dbReference type="SUPFAM" id="SSF51726">
    <property type="entry name" value="UROD/MetE-like"/>
    <property type="match status" value="1"/>
</dbReference>
<keyword evidence="3" id="KW-0808">Transferase</keyword>
<dbReference type="Gene3D" id="3.20.20.210">
    <property type="match status" value="1"/>
</dbReference>
<sequence>MLGIKNDKEEKQMKSEERQEQMFSSWLAGQGIEFASPEAEKSYKERVMRLKDAIQLRKVPDRVPVCPITGLFPVYYSGITVQDAMYDYDKAAVAWKKYVLDFEPDAYLGTAFVPPGRFFEILDYKLYRWPGHGVPPDISYQCLEAEYMKADEYDALIHDPSDFWVRLYFPRIFGALKPFEKLAPLTDVLEIVMTCGSFIPFGFPEVQAAFKAVFEAGDEVLRWASMVRAVDQALQGQGFPAFFGGVGKAPFDIIGDTLRGTHGIIIDMYRQPEKLLEALEAVAPLAIRMGVSSAKAAGHPLVFMPLHKGADGFLSGKQFKTFYWPTLRKVIIGLIEEGLVPFLFAEGGYNSRLEVIRDLPRGTTVWLFDQTDMAKAKEILGDIACIAGNVPITLLTFGTPEEIKDYCKQLIKTAGKDGGFILSSGAVIDDIKPENMRALIESAKEFGTYY</sequence>
<accession>A0A9X7J3L1</accession>
<evidence type="ECO:0000313" key="3">
    <source>
        <dbReference type="EMBL" id="PRR74238.1"/>
    </source>
</evidence>
<comment type="caution">
    <text evidence="3">The sequence shown here is derived from an EMBL/GenBank/DDBJ whole genome shotgun (WGS) entry which is preliminary data.</text>
</comment>
<dbReference type="PANTHER" id="PTHR47099">
    <property type="entry name" value="METHYLCOBAMIDE:COM METHYLTRANSFERASE MTBA"/>
    <property type="match status" value="1"/>
</dbReference>
<dbReference type="AlphaFoldDB" id="A0A9X7J3L1"/>
<dbReference type="InterPro" id="IPR052024">
    <property type="entry name" value="Methanogen_methyltrans"/>
</dbReference>